<dbReference type="SMART" id="SM00283">
    <property type="entry name" value="MA"/>
    <property type="match status" value="1"/>
</dbReference>
<accession>A0ABT1WHC0</accession>
<evidence type="ECO:0000259" key="6">
    <source>
        <dbReference type="PROSITE" id="PS50885"/>
    </source>
</evidence>
<evidence type="ECO:0000313" key="7">
    <source>
        <dbReference type="EMBL" id="MCQ8896929.1"/>
    </source>
</evidence>
<dbReference type="Pfam" id="PF00015">
    <property type="entry name" value="MCPsignal"/>
    <property type="match status" value="1"/>
</dbReference>
<dbReference type="PANTHER" id="PTHR32089">
    <property type="entry name" value="METHYL-ACCEPTING CHEMOTAXIS PROTEIN MCPB"/>
    <property type="match status" value="1"/>
</dbReference>
<organism evidence="7 8">
    <name type="scientific">Limnobacter humi</name>
    <dbReference type="NCBI Taxonomy" id="1778671"/>
    <lineage>
        <taxon>Bacteria</taxon>
        <taxon>Pseudomonadati</taxon>
        <taxon>Pseudomonadota</taxon>
        <taxon>Betaproteobacteria</taxon>
        <taxon>Burkholderiales</taxon>
        <taxon>Burkholderiaceae</taxon>
        <taxon>Limnobacter</taxon>
    </lineage>
</organism>
<dbReference type="CDD" id="cd11386">
    <property type="entry name" value="MCP_signal"/>
    <property type="match status" value="1"/>
</dbReference>
<protein>
    <submittedName>
        <fullName evidence="7">Methyl-accepting chemotaxis protein</fullName>
    </submittedName>
</protein>
<dbReference type="EMBL" id="JANIGO010000003">
    <property type="protein sequence ID" value="MCQ8896929.1"/>
    <property type="molecule type" value="Genomic_DNA"/>
</dbReference>
<evidence type="ECO:0000259" key="5">
    <source>
        <dbReference type="PROSITE" id="PS50111"/>
    </source>
</evidence>
<dbReference type="PROSITE" id="PS50885">
    <property type="entry name" value="HAMP"/>
    <property type="match status" value="1"/>
</dbReference>
<evidence type="ECO:0000256" key="1">
    <source>
        <dbReference type="ARBA" id="ARBA00023224"/>
    </source>
</evidence>
<dbReference type="CDD" id="cd19410">
    <property type="entry name" value="HK9-like_sensor"/>
    <property type="match status" value="1"/>
</dbReference>
<keyword evidence="4" id="KW-1133">Transmembrane helix</keyword>
<reference evidence="7 8" key="1">
    <citation type="submission" date="2022-07" db="EMBL/GenBank/DDBJ databases">
        <authorList>
            <person name="Xamxidin M."/>
            <person name="Wu M."/>
        </authorList>
    </citation>
    <scope>NUCLEOTIDE SEQUENCE [LARGE SCALE GENOMIC DNA]</scope>
    <source>
        <strain evidence="7 8">NBRC 111650</strain>
    </source>
</reference>
<dbReference type="RefSeq" id="WP_256764719.1">
    <property type="nucleotide sequence ID" value="NZ_JANIGO010000003.1"/>
</dbReference>
<dbReference type="Proteomes" id="UP001204142">
    <property type="component" value="Unassembled WGS sequence"/>
</dbReference>
<dbReference type="InterPro" id="IPR003660">
    <property type="entry name" value="HAMP_dom"/>
</dbReference>
<dbReference type="SUPFAM" id="SSF58104">
    <property type="entry name" value="Methyl-accepting chemotaxis protein (MCP) signaling domain"/>
    <property type="match status" value="1"/>
</dbReference>
<dbReference type="PANTHER" id="PTHR32089:SF112">
    <property type="entry name" value="LYSOZYME-LIKE PROTEIN-RELATED"/>
    <property type="match status" value="1"/>
</dbReference>
<dbReference type="InterPro" id="IPR004089">
    <property type="entry name" value="MCPsignal_dom"/>
</dbReference>
<evidence type="ECO:0000256" key="4">
    <source>
        <dbReference type="SAM" id="Phobius"/>
    </source>
</evidence>
<keyword evidence="4" id="KW-0472">Membrane</keyword>
<feature type="domain" description="HAMP" evidence="6">
    <location>
        <begin position="212"/>
        <end position="264"/>
    </location>
</feature>
<feature type="domain" description="Methyl-accepting transducer" evidence="5">
    <location>
        <begin position="269"/>
        <end position="505"/>
    </location>
</feature>
<dbReference type="PRINTS" id="PR00260">
    <property type="entry name" value="CHEMTRNSDUCR"/>
</dbReference>
<name>A0ABT1WHC0_9BURK</name>
<gene>
    <name evidence="7" type="ORF">NQT62_10850</name>
</gene>
<evidence type="ECO:0000256" key="3">
    <source>
        <dbReference type="PROSITE-ProRule" id="PRU00284"/>
    </source>
</evidence>
<evidence type="ECO:0000256" key="2">
    <source>
        <dbReference type="ARBA" id="ARBA00029447"/>
    </source>
</evidence>
<keyword evidence="8" id="KW-1185">Reference proteome</keyword>
<keyword evidence="4" id="KW-0812">Transmembrane</keyword>
<dbReference type="PROSITE" id="PS50111">
    <property type="entry name" value="CHEMOTAXIS_TRANSDUC_2"/>
    <property type="match status" value="1"/>
</dbReference>
<dbReference type="Pfam" id="PF05227">
    <property type="entry name" value="CHASE3"/>
    <property type="match status" value="1"/>
</dbReference>
<evidence type="ECO:0000313" key="8">
    <source>
        <dbReference type="Proteomes" id="UP001204142"/>
    </source>
</evidence>
<keyword evidence="1 3" id="KW-0807">Transducer</keyword>
<dbReference type="InterPro" id="IPR004090">
    <property type="entry name" value="Chemotax_Me-accpt_rcpt"/>
</dbReference>
<feature type="transmembrane region" description="Helical" evidence="4">
    <location>
        <begin position="189"/>
        <end position="210"/>
    </location>
</feature>
<dbReference type="Gene3D" id="1.10.287.950">
    <property type="entry name" value="Methyl-accepting chemotaxis protein"/>
    <property type="match status" value="1"/>
</dbReference>
<sequence length="541" mass="58123">MLKSISAKFSASLVTVIMLGTLMGVLGIYNSHSIMEANAQNEFTHVVIESVGGVRENLFNIETGERGFLLRGDESYLQPYQDGKVQVQAYLEKAEKLTGHNPLVTAKLKEFSAEYGRWMSEVIEPMIAVKRQQIAGTITQAQFDAELKSRPSKPKMDAMRAVLADVEKEEVRLLGLRKEAAQSTYEQSIWIAAGITIFALVVGLGLNFVIARFFKHKVGIASGVLQALAEGKLNSRFQIQGDDEIDRLLADLSKAQNNLQNLIGEIRSSAVDITGSSNEVLGASDEMARAATEQADATASMAAAVEELTVSIGQITENSGEASQTALQAKRSADGGMQTLGQVVNNIRQIANSVQTSAQAVRSMEQQSSEISEIVSTITEIAEKTNLLALNAAIEAARAGESGRGFAVVADEVRKLAEQTKGSTDRISGMVNQIQSITRDASNSMESSVELVEQGIAQADTVSSAIAQIKSDADRVSDAIAAISVSMKEQSNVSVEISRNVERVAQMTEENTAAISLNKDRSSRISQLAGELQRSVGQFTV</sequence>
<comment type="caution">
    <text evidence="7">The sequence shown here is derived from an EMBL/GenBank/DDBJ whole genome shotgun (WGS) entry which is preliminary data.</text>
</comment>
<proteinExistence type="inferred from homology"/>
<dbReference type="InterPro" id="IPR007891">
    <property type="entry name" value="CHASE3"/>
</dbReference>
<comment type="similarity">
    <text evidence="2">Belongs to the methyl-accepting chemotaxis (MCP) protein family.</text>
</comment>